<keyword evidence="2" id="KW-0489">Methyltransferase</keyword>
<dbReference type="NCBIfam" id="TIGR01444">
    <property type="entry name" value="fkbM_fam"/>
    <property type="match status" value="1"/>
</dbReference>
<feature type="domain" description="Methyltransferase FkbM" evidence="1">
    <location>
        <begin position="87"/>
        <end position="247"/>
    </location>
</feature>
<evidence type="ECO:0000313" key="3">
    <source>
        <dbReference type="EMBL" id="WNM21654.1"/>
    </source>
</evidence>
<dbReference type="EC" id="2.1.1.-" evidence="2"/>
<sequence length="267" mass="30819">MKKAIKKILSKIFPKGNVKEKFKLHYYSFFKPKNVLFEVGTVSDKIIYITKFDNISIKTNEALYPIVDDFNYYQHFYKVKQNDIVIDAGANCGHLSIFFSKIVGSNGKIFAFEPDKFNIERILKNISLNDDLSNNIQIEDVLLWDKNELISFYEAGTVGSSAVWMPDDELCVKKQAVRIDDWVKNNNIQKLDFIKMDIEGAEIEALDGCIETIKTLRPNFAIASYHFVNGEQTFIKVEQFFSAMNYPYKTVKFRGTEIITFAGFNLK</sequence>
<dbReference type="InterPro" id="IPR029063">
    <property type="entry name" value="SAM-dependent_MTases_sf"/>
</dbReference>
<dbReference type="PANTHER" id="PTHR34203">
    <property type="entry name" value="METHYLTRANSFERASE, FKBM FAMILY PROTEIN"/>
    <property type="match status" value="1"/>
</dbReference>
<dbReference type="EMBL" id="CP134878">
    <property type="protein sequence ID" value="WNM20264.1"/>
    <property type="molecule type" value="Genomic_DNA"/>
</dbReference>
<dbReference type="Pfam" id="PF05050">
    <property type="entry name" value="Methyltransf_21"/>
    <property type="match status" value="1"/>
</dbReference>
<dbReference type="SUPFAM" id="SSF53335">
    <property type="entry name" value="S-adenosyl-L-methionine-dependent methyltransferases"/>
    <property type="match status" value="1"/>
</dbReference>
<accession>A0AA96F018</accession>
<gene>
    <name evidence="3" type="ORF">RN605_13340</name>
    <name evidence="2" type="ORF">RN608_06170</name>
</gene>
<evidence type="ECO:0000313" key="4">
    <source>
        <dbReference type="Proteomes" id="UP001304515"/>
    </source>
</evidence>
<keyword evidence="2" id="KW-0808">Transferase</keyword>
<keyword evidence="4" id="KW-1185">Reference proteome</keyword>
<dbReference type="KEGG" id="fcj:RN605_13340"/>
<dbReference type="InterPro" id="IPR006342">
    <property type="entry name" value="FkbM_mtfrase"/>
</dbReference>
<accession>A0AA96J988</accession>
<evidence type="ECO:0000259" key="1">
    <source>
        <dbReference type="Pfam" id="PF05050"/>
    </source>
</evidence>
<dbReference type="Proteomes" id="UP001304515">
    <property type="component" value="Chromosome"/>
</dbReference>
<dbReference type="AlphaFoldDB" id="A0AA96J988"/>
<dbReference type="RefSeq" id="WP_313325559.1">
    <property type="nucleotide sequence ID" value="NZ_CP134878.1"/>
</dbReference>
<name>A0AA96J988_9FLAO</name>
<dbReference type="Gene3D" id="3.40.50.150">
    <property type="entry name" value="Vaccinia Virus protein VP39"/>
    <property type="match status" value="1"/>
</dbReference>
<organism evidence="2">
    <name type="scientific">Flavobacterium capsici</name>
    <dbReference type="NCBI Taxonomy" id="3075618"/>
    <lineage>
        <taxon>Bacteria</taxon>
        <taxon>Pseudomonadati</taxon>
        <taxon>Bacteroidota</taxon>
        <taxon>Flavobacteriia</taxon>
        <taxon>Flavobacteriales</taxon>
        <taxon>Flavobacteriaceae</taxon>
        <taxon>Flavobacterium</taxon>
    </lineage>
</organism>
<evidence type="ECO:0000313" key="2">
    <source>
        <dbReference type="EMBL" id="WNM20264.1"/>
    </source>
</evidence>
<dbReference type="GO" id="GO:0032259">
    <property type="term" value="P:methylation"/>
    <property type="evidence" value="ECO:0007669"/>
    <property type="project" value="UniProtKB-KW"/>
</dbReference>
<dbReference type="GO" id="GO:0008168">
    <property type="term" value="F:methyltransferase activity"/>
    <property type="evidence" value="ECO:0007669"/>
    <property type="project" value="UniProtKB-KW"/>
</dbReference>
<dbReference type="PANTHER" id="PTHR34203:SF15">
    <property type="entry name" value="SLL1173 PROTEIN"/>
    <property type="match status" value="1"/>
</dbReference>
<protein>
    <submittedName>
        <fullName evidence="2">FkbM family methyltransferase</fullName>
        <ecNumber evidence="2">2.1.1.-</ecNumber>
    </submittedName>
</protein>
<reference evidence="2 4" key="1">
    <citation type="submission" date="2023-09" db="EMBL/GenBank/DDBJ databases">
        <title>Flavobacterium sp. a novel bacteria isolate from Pepper rhizosphere.</title>
        <authorList>
            <person name="Peng Y."/>
            <person name="Lee J."/>
        </authorList>
    </citation>
    <scope>NUCLEOTIDE SEQUENCE</scope>
    <source>
        <strain evidence="2">PMR2A8</strain>
        <strain evidence="3 4">PMTSA4</strain>
    </source>
</reference>
<proteinExistence type="predicted"/>
<dbReference type="EMBL" id="CP134890">
    <property type="protein sequence ID" value="WNM21654.1"/>
    <property type="molecule type" value="Genomic_DNA"/>
</dbReference>
<dbReference type="InterPro" id="IPR052514">
    <property type="entry name" value="SAM-dependent_MTase"/>
</dbReference>